<feature type="domain" description="Metallo-beta-lactamase" evidence="1">
    <location>
        <begin position="20"/>
        <end position="211"/>
    </location>
</feature>
<dbReference type="Gene3D" id="3.60.15.10">
    <property type="entry name" value="Ribonuclease Z/Hydroxyacylglutathione hydrolase-like"/>
    <property type="match status" value="1"/>
</dbReference>
<gene>
    <name evidence="2" type="ORF">SDC9_44007</name>
</gene>
<organism evidence="2">
    <name type="scientific">bioreactor metagenome</name>
    <dbReference type="NCBI Taxonomy" id="1076179"/>
    <lineage>
        <taxon>unclassified sequences</taxon>
        <taxon>metagenomes</taxon>
        <taxon>ecological metagenomes</taxon>
    </lineage>
</organism>
<dbReference type="CDD" id="cd07713">
    <property type="entry name" value="DHPS-like_MBL-fold"/>
    <property type="match status" value="1"/>
</dbReference>
<dbReference type="AlphaFoldDB" id="A0A644W539"/>
<dbReference type="PANTHER" id="PTHR13754">
    <property type="entry name" value="METALLO-BETA-LACTAMASE SUPERFAMILY PROTEIN"/>
    <property type="match status" value="1"/>
</dbReference>
<dbReference type="SUPFAM" id="SSF56281">
    <property type="entry name" value="Metallo-hydrolase/oxidoreductase"/>
    <property type="match status" value="1"/>
</dbReference>
<dbReference type="InterPro" id="IPR041712">
    <property type="entry name" value="DHPS-like_MBL-fold"/>
</dbReference>
<dbReference type="InterPro" id="IPR036866">
    <property type="entry name" value="RibonucZ/Hydroxyglut_hydro"/>
</dbReference>
<dbReference type="EMBL" id="VSSQ01000575">
    <property type="protein sequence ID" value="MPL97812.1"/>
    <property type="molecule type" value="Genomic_DNA"/>
</dbReference>
<dbReference type="SMART" id="SM00849">
    <property type="entry name" value="Lactamase_B"/>
    <property type="match status" value="1"/>
</dbReference>
<evidence type="ECO:0000313" key="2">
    <source>
        <dbReference type="EMBL" id="MPL97812.1"/>
    </source>
</evidence>
<proteinExistence type="predicted"/>
<name>A0A644W539_9ZZZZ</name>
<dbReference type="InterPro" id="IPR052926">
    <property type="entry name" value="Metallo-beta-lactamase_dom"/>
</dbReference>
<sequence length="276" mass="30525">MIIKVLSENTAASDEFGCEHGLSLYVETGKHRLLFDTGASGLFAENAVRLDVELSVVDTAVLSHGHYDHGGGLKTFLDKNSRAKVYVREQAFEPHYADRPDGNKAYIGLDTTLLPNERFVFCGQHQKIDEELELFSAVREVMPAPSGNAELYRKAGEDFLPDDFSHEHNLVIWQNGRALLIAGCAHRGILNIVRQFESDHGRFPDIVVGGFHLHSRGSGKSEAPEAVDALARELLQTGARYYTCHCTGREAYLRLKAVMGNQIGYLAAGSRLEINL</sequence>
<dbReference type="GO" id="GO:0016740">
    <property type="term" value="F:transferase activity"/>
    <property type="evidence" value="ECO:0007669"/>
    <property type="project" value="TreeGrafter"/>
</dbReference>
<dbReference type="Pfam" id="PF00753">
    <property type="entry name" value="Lactamase_B"/>
    <property type="match status" value="1"/>
</dbReference>
<evidence type="ECO:0000259" key="1">
    <source>
        <dbReference type="SMART" id="SM00849"/>
    </source>
</evidence>
<accession>A0A644W539</accession>
<comment type="caution">
    <text evidence="2">The sequence shown here is derived from an EMBL/GenBank/DDBJ whole genome shotgun (WGS) entry which is preliminary data.</text>
</comment>
<dbReference type="PANTHER" id="PTHR13754:SF13">
    <property type="entry name" value="METALLO-BETA-LACTAMASE SUPERFAMILY PROTEIN (AFU_ORTHOLOGUE AFUA_3G07630)"/>
    <property type="match status" value="1"/>
</dbReference>
<protein>
    <recommendedName>
        <fullName evidence="1">Metallo-beta-lactamase domain-containing protein</fullName>
    </recommendedName>
</protein>
<reference evidence="2" key="1">
    <citation type="submission" date="2019-08" db="EMBL/GenBank/DDBJ databases">
        <authorList>
            <person name="Kucharzyk K."/>
            <person name="Murdoch R.W."/>
            <person name="Higgins S."/>
            <person name="Loffler F."/>
        </authorList>
    </citation>
    <scope>NUCLEOTIDE SEQUENCE</scope>
</reference>
<dbReference type="InterPro" id="IPR001279">
    <property type="entry name" value="Metallo-B-lactamas"/>
</dbReference>